<dbReference type="Proteomes" id="UP000028488">
    <property type="component" value="Chromosome"/>
</dbReference>
<reference evidence="2 3" key="1">
    <citation type="submission" date="2014-07" db="EMBL/GenBank/DDBJ databases">
        <title>Genome Sequence of Rhodococcus opacus Strain R7, a Biodegrader of Mono- and Polycyclic Aromatic Hydrocarbons.</title>
        <authorList>
            <person name="Di Gennaro P."/>
            <person name="Zampolli J."/>
            <person name="Presti I."/>
            <person name="Cappelletti M."/>
            <person name="D'Ursi P."/>
            <person name="Orro A."/>
            <person name="Mezzelani A."/>
            <person name="Milanesi L."/>
        </authorList>
    </citation>
    <scope>NUCLEOTIDE SEQUENCE [LARGE SCALE GENOMIC DNA]</scope>
    <source>
        <strain evidence="2 3">R7</strain>
    </source>
</reference>
<feature type="transmembrane region" description="Helical" evidence="1">
    <location>
        <begin position="12"/>
        <end position="31"/>
    </location>
</feature>
<feature type="transmembrane region" description="Helical" evidence="1">
    <location>
        <begin position="193"/>
        <end position="214"/>
    </location>
</feature>
<accession>A0A076ENA9</accession>
<gene>
    <name evidence="2" type="ORF">EP51_24210</name>
</gene>
<feature type="transmembrane region" description="Helical" evidence="1">
    <location>
        <begin position="37"/>
        <end position="59"/>
    </location>
</feature>
<dbReference type="AlphaFoldDB" id="A0A076ENA9"/>
<dbReference type="eggNOG" id="COG4291">
    <property type="taxonomic scope" value="Bacteria"/>
</dbReference>
<feature type="transmembrane region" description="Helical" evidence="1">
    <location>
        <begin position="80"/>
        <end position="100"/>
    </location>
</feature>
<dbReference type="EMBL" id="CP008947">
    <property type="protein sequence ID" value="AII07590.1"/>
    <property type="molecule type" value="Genomic_DNA"/>
</dbReference>
<evidence type="ECO:0000313" key="3">
    <source>
        <dbReference type="Proteomes" id="UP000028488"/>
    </source>
</evidence>
<sequence length="216" mass="22147">MHVPLPTSAIPRVAAAVVVGIAAGFVGGLVITAALGALVGIAAAAAVFVVSGWAVLWPMDAAATRHNVGREDFRPIVDELVVVTAASGGLGGIIALQVAGGSSAGTAHAAVALIGVFLAWASLHLMYAARYAFLYYEGSGPEKSTGGIDFNSTAPPAFRDFFYFSYNLGMTYQVSDTGVSSSEIRAVALRHCLLSYVFGAVILATTINLVAGILTR</sequence>
<keyword evidence="1" id="KW-1133">Transmembrane helix</keyword>
<name>A0A076ENA9_RHOOP</name>
<dbReference type="Pfam" id="PF07077">
    <property type="entry name" value="DUF1345"/>
    <property type="match status" value="1"/>
</dbReference>
<feature type="transmembrane region" description="Helical" evidence="1">
    <location>
        <begin position="106"/>
        <end position="127"/>
    </location>
</feature>
<dbReference type="InterPro" id="IPR009781">
    <property type="entry name" value="DUF1345"/>
</dbReference>
<proteinExistence type="predicted"/>
<protein>
    <submittedName>
        <fullName evidence="2">Membrane protein</fullName>
    </submittedName>
</protein>
<keyword evidence="1" id="KW-0472">Membrane</keyword>
<evidence type="ECO:0000256" key="1">
    <source>
        <dbReference type="SAM" id="Phobius"/>
    </source>
</evidence>
<keyword evidence="1" id="KW-0812">Transmembrane</keyword>
<evidence type="ECO:0000313" key="2">
    <source>
        <dbReference type="EMBL" id="AII07590.1"/>
    </source>
</evidence>
<organism evidence="2 3">
    <name type="scientific">Rhodococcus opacus</name>
    <name type="common">Nocardia opaca</name>
    <dbReference type="NCBI Taxonomy" id="37919"/>
    <lineage>
        <taxon>Bacteria</taxon>
        <taxon>Bacillati</taxon>
        <taxon>Actinomycetota</taxon>
        <taxon>Actinomycetes</taxon>
        <taxon>Mycobacteriales</taxon>
        <taxon>Nocardiaceae</taxon>
        <taxon>Rhodococcus</taxon>
    </lineage>
</organism>